<feature type="transmembrane region" description="Helical" evidence="8">
    <location>
        <begin position="375"/>
        <end position="399"/>
    </location>
</feature>
<dbReference type="Pfam" id="PF00328">
    <property type="entry name" value="His_Phos_2"/>
    <property type="match status" value="1"/>
</dbReference>
<comment type="similarity">
    <text evidence="2">Belongs to the histidine acid phosphatase family.</text>
</comment>
<dbReference type="InterPro" id="IPR029033">
    <property type="entry name" value="His_PPase_superfam"/>
</dbReference>
<dbReference type="OrthoDB" id="10257284at2759"/>
<dbReference type="InterPro" id="IPR033379">
    <property type="entry name" value="Acid_Pase_AS"/>
</dbReference>
<organism evidence="10 11">
    <name type="scientific">Fopius arisanus</name>
    <dbReference type="NCBI Taxonomy" id="64838"/>
    <lineage>
        <taxon>Eukaryota</taxon>
        <taxon>Metazoa</taxon>
        <taxon>Ecdysozoa</taxon>
        <taxon>Arthropoda</taxon>
        <taxon>Hexapoda</taxon>
        <taxon>Insecta</taxon>
        <taxon>Pterygota</taxon>
        <taxon>Neoptera</taxon>
        <taxon>Endopterygota</taxon>
        <taxon>Hymenoptera</taxon>
        <taxon>Apocrita</taxon>
        <taxon>Ichneumonoidea</taxon>
        <taxon>Braconidae</taxon>
        <taxon>Opiinae</taxon>
        <taxon>Fopius</taxon>
    </lineage>
</organism>
<dbReference type="RefSeq" id="XP_011312184.1">
    <property type="nucleotide sequence ID" value="XM_011313882.1"/>
</dbReference>
<keyword evidence="8" id="KW-0812">Transmembrane</keyword>
<keyword evidence="10" id="KW-1185">Reference proteome</keyword>
<evidence type="ECO:0000313" key="11">
    <source>
        <dbReference type="RefSeq" id="XP_011312184.1"/>
    </source>
</evidence>
<keyword evidence="4 9" id="KW-0732">Signal</keyword>
<dbReference type="PANTHER" id="PTHR11567:SF211">
    <property type="entry name" value="PROSTATIC ACID PHOSPHATASE"/>
    <property type="match status" value="1"/>
</dbReference>
<dbReference type="SUPFAM" id="SSF53254">
    <property type="entry name" value="Phosphoglycerate mutase-like"/>
    <property type="match status" value="1"/>
</dbReference>
<evidence type="ECO:0000313" key="10">
    <source>
        <dbReference type="Proteomes" id="UP000694866"/>
    </source>
</evidence>
<keyword evidence="5" id="KW-0378">Hydrolase</keyword>
<protein>
    <recommendedName>
        <fullName evidence="3">acid phosphatase</fullName>
        <ecNumber evidence="3">3.1.3.2</ecNumber>
    </recommendedName>
</protein>
<evidence type="ECO:0000256" key="2">
    <source>
        <dbReference type="ARBA" id="ARBA00005375"/>
    </source>
</evidence>
<name>A0A9R1TK59_9HYME</name>
<sequence>MLRFYFFIALTILPSSRADDQQLGSVILAHVLFRHGDRTPVDPYPNDPWRNESLWPVPFGQLTNLGKHQHLELGRWFRARYDHMLPRKYSPYDIYVRSTDMDRTLMSAEANLAGLYPPVADQVWDELKWMPIPVHTVPEKLDNVVSGKKYCARYNYEYNRVLNSPEIQGIVQKNQELFDYLTRMAGKRIADLEQLNFLYNTLFIEGLYNKSLPVWTKSVYPDKLEPLAALSFTTMAYNKILQRLRMGLLMKEVVNHMSEKSKNALVPDRKLFVYSAHDDTVANLLMTLGLFQPHCPPYTATILIELRLNSKRQHIVTISYKNSSEPILLTLPGCIPACPLSQFIKLTKDVIPEDWDKECTINWDTYGVDFSISTILGIMTFAILLLIFVVLLIISFVFWHYKRVHNQYYTPLSTDPI</sequence>
<evidence type="ECO:0000256" key="1">
    <source>
        <dbReference type="ARBA" id="ARBA00000032"/>
    </source>
</evidence>
<accession>A0A9R1TK59</accession>
<dbReference type="InterPro" id="IPR050645">
    <property type="entry name" value="Histidine_acid_phosphatase"/>
</dbReference>
<dbReference type="EC" id="3.1.3.2" evidence="3"/>
<feature type="chain" id="PRO_5040342798" description="acid phosphatase" evidence="9">
    <location>
        <begin position="19"/>
        <end position="417"/>
    </location>
</feature>
<dbReference type="CDD" id="cd07061">
    <property type="entry name" value="HP_HAP_like"/>
    <property type="match status" value="1"/>
</dbReference>
<evidence type="ECO:0000256" key="4">
    <source>
        <dbReference type="ARBA" id="ARBA00022729"/>
    </source>
</evidence>
<keyword evidence="7" id="KW-0325">Glycoprotein</keyword>
<keyword evidence="8" id="KW-0472">Membrane</keyword>
<dbReference type="Proteomes" id="UP000694866">
    <property type="component" value="Unplaced"/>
</dbReference>
<dbReference type="GeneID" id="105272017"/>
<keyword evidence="6" id="KW-1015">Disulfide bond</keyword>
<proteinExistence type="inferred from homology"/>
<evidence type="ECO:0000256" key="6">
    <source>
        <dbReference type="ARBA" id="ARBA00023157"/>
    </source>
</evidence>
<dbReference type="GO" id="GO:0003993">
    <property type="term" value="F:acid phosphatase activity"/>
    <property type="evidence" value="ECO:0007669"/>
    <property type="project" value="UniProtKB-EC"/>
</dbReference>
<dbReference type="AlphaFoldDB" id="A0A9R1TK59"/>
<evidence type="ECO:0000256" key="5">
    <source>
        <dbReference type="ARBA" id="ARBA00022801"/>
    </source>
</evidence>
<dbReference type="PANTHER" id="PTHR11567">
    <property type="entry name" value="ACID PHOSPHATASE-RELATED"/>
    <property type="match status" value="1"/>
</dbReference>
<dbReference type="InterPro" id="IPR000560">
    <property type="entry name" value="His_Pase_clade-2"/>
</dbReference>
<gene>
    <name evidence="11" type="primary">LOC105272017</name>
</gene>
<evidence type="ECO:0000256" key="3">
    <source>
        <dbReference type="ARBA" id="ARBA00012646"/>
    </source>
</evidence>
<reference evidence="11" key="1">
    <citation type="submission" date="2025-08" db="UniProtKB">
        <authorList>
            <consortium name="RefSeq"/>
        </authorList>
    </citation>
    <scope>IDENTIFICATION</scope>
    <source>
        <strain evidence="11">USDA-PBARC FA_bdor</strain>
        <tissue evidence="11">Whole organism</tissue>
    </source>
</reference>
<evidence type="ECO:0000256" key="9">
    <source>
        <dbReference type="SAM" id="SignalP"/>
    </source>
</evidence>
<dbReference type="Gene3D" id="3.40.50.1240">
    <property type="entry name" value="Phosphoglycerate mutase-like"/>
    <property type="match status" value="1"/>
</dbReference>
<keyword evidence="8" id="KW-1133">Transmembrane helix</keyword>
<evidence type="ECO:0000256" key="8">
    <source>
        <dbReference type="SAM" id="Phobius"/>
    </source>
</evidence>
<dbReference type="KEGG" id="fas:105272017"/>
<feature type="signal peptide" evidence="9">
    <location>
        <begin position="1"/>
        <end position="18"/>
    </location>
</feature>
<comment type="catalytic activity">
    <reaction evidence="1">
        <text>a phosphate monoester + H2O = an alcohol + phosphate</text>
        <dbReference type="Rhea" id="RHEA:15017"/>
        <dbReference type="ChEBI" id="CHEBI:15377"/>
        <dbReference type="ChEBI" id="CHEBI:30879"/>
        <dbReference type="ChEBI" id="CHEBI:43474"/>
        <dbReference type="ChEBI" id="CHEBI:67140"/>
        <dbReference type="EC" id="3.1.3.2"/>
    </reaction>
</comment>
<evidence type="ECO:0000256" key="7">
    <source>
        <dbReference type="ARBA" id="ARBA00023180"/>
    </source>
</evidence>
<dbReference type="PROSITE" id="PS00616">
    <property type="entry name" value="HIS_ACID_PHOSPHAT_1"/>
    <property type="match status" value="1"/>
</dbReference>